<accession>A0A4R1LGJ9</accession>
<sequence length="91" mass="10324">MSIMPVLWIVWAGVTAVLLALLAYRGTITRYEEDQLFLDDDSSVLQHKEQDLIQKRIARIRPFVSVMTGVTGLLTATIIGAYVWDAVKQFR</sequence>
<feature type="transmembrane region" description="Helical" evidence="1">
    <location>
        <begin position="63"/>
        <end position="84"/>
    </location>
</feature>
<protein>
    <submittedName>
        <fullName evidence="2">Uncharacterized protein</fullName>
    </submittedName>
</protein>
<feature type="transmembrane region" description="Helical" evidence="1">
    <location>
        <begin position="6"/>
        <end position="24"/>
    </location>
</feature>
<reference evidence="2 3" key="1">
    <citation type="submission" date="2019-03" db="EMBL/GenBank/DDBJ databases">
        <title>Genomic Encyclopedia of Type Strains, Phase IV (KMG-IV): sequencing the most valuable type-strain genomes for metagenomic binning, comparative biology and taxonomic classification.</title>
        <authorList>
            <person name="Goeker M."/>
        </authorList>
    </citation>
    <scope>NUCLEOTIDE SEQUENCE [LARGE SCALE GENOMIC DNA]</scope>
    <source>
        <strain evidence="2 3">DSM 103428</strain>
    </source>
</reference>
<name>A0A4R1LGJ9_9BACT</name>
<keyword evidence="1" id="KW-0472">Membrane</keyword>
<keyword evidence="3" id="KW-1185">Reference proteome</keyword>
<evidence type="ECO:0000313" key="2">
    <source>
        <dbReference type="EMBL" id="TCK75983.1"/>
    </source>
</evidence>
<evidence type="ECO:0000256" key="1">
    <source>
        <dbReference type="SAM" id="Phobius"/>
    </source>
</evidence>
<keyword evidence="1" id="KW-0812">Transmembrane</keyword>
<comment type="caution">
    <text evidence="2">The sequence shown here is derived from an EMBL/GenBank/DDBJ whole genome shotgun (WGS) entry which is preliminary data.</text>
</comment>
<dbReference type="RefSeq" id="WP_131992439.1">
    <property type="nucleotide sequence ID" value="NZ_SMGK01000001.1"/>
</dbReference>
<dbReference type="AlphaFoldDB" id="A0A4R1LGJ9"/>
<dbReference type="Proteomes" id="UP000295210">
    <property type="component" value="Unassembled WGS sequence"/>
</dbReference>
<organism evidence="2 3">
    <name type="scientific">Acidipila rosea</name>
    <dbReference type="NCBI Taxonomy" id="768535"/>
    <lineage>
        <taxon>Bacteria</taxon>
        <taxon>Pseudomonadati</taxon>
        <taxon>Acidobacteriota</taxon>
        <taxon>Terriglobia</taxon>
        <taxon>Terriglobales</taxon>
        <taxon>Acidobacteriaceae</taxon>
        <taxon>Acidipila</taxon>
    </lineage>
</organism>
<dbReference type="OrthoDB" id="121416at2"/>
<proteinExistence type="predicted"/>
<gene>
    <name evidence="2" type="ORF">C7378_0987</name>
</gene>
<dbReference type="EMBL" id="SMGK01000001">
    <property type="protein sequence ID" value="TCK75983.1"/>
    <property type="molecule type" value="Genomic_DNA"/>
</dbReference>
<keyword evidence="1" id="KW-1133">Transmembrane helix</keyword>
<evidence type="ECO:0000313" key="3">
    <source>
        <dbReference type="Proteomes" id="UP000295210"/>
    </source>
</evidence>